<dbReference type="PROSITE" id="PS51257">
    <property type="entry name" value="PROKAR_LIPOPROTEIN"/>
    <property type="match status" value="1"/>
</dbReference>
<feature type="chain" id="PRO_5046093596" description="Copper amine oxidase N-terminal domain-containing protein" evidence="1">
    <location>
        <begin position="25"/>
        <end position="437"/>
    </location>
</feature>
<accession>A0ABY5S4S9</accession>
<proteinExistence type="predicted"/>
<dbReference type="RefSeq" id="WP_258384994.1">
    <property type="nucleotide sequence ID" value="NZ_CP091430.1"/>
</dbReference>
<protein>
    <recommendedName>
        <fullName evidence="4">Copper amine oxidase N-terminal domain-containing protein</fullName>
    </recommendedName>
</protein>
<evidence type="ECO:0000313" key="3">
    <source>
        <dbReference type="Proteomes" id="UP001057877"/>
    </source>
</evidence>
<sequence>MRSKFAFRLLLGFLLLALTGCVNNNVRPDDKPAAFPAIKGIESIQIFDDKTSARIASIDDSAEIAGILTELKTAKPSYFDDPEYVGTLLRVEMKGENRSKTYYINDLREAASSLSGKIYSESSAERSDVWSISSSLIQRFYGVSPDASRQQAPYLYIQLHQESGAIVVESNRQISRKSVRESMEASLRLIEIDGGLPFGYEMDWNDDRRRFVIRTNGLEAGESVRFRLDAAHTTSGESYADDSQPYRNTVQLTVPPKQNQIRLIHALEGTEQVTSAQDTPLVQAVQVQEKAGTLPYVLVHGKQGSHSLLPIDGGSPYTIQVKEWPDHGKPYGNDYGGELLFSDRFHADKTYAVYGNRTLYEVAWRAGKARKLYDSPEPVYGVASSPDGKRIGLLVASDEFMGPMADLVVLDTNGKKLKRWPDAGFMSHSDGFLFGYL</sequence>
<evidence type="ECO:0000313" key="2">
    <source>
        <dbReference type="EMBL" id="UVI28907.1"/>
    </source>
</evidence>
<feature type="signal peptide" evidence="1">
    <location>
        <begin position="1"/>
        <end position="24"/>
    </location>
</feature>
<keyword evidence="1" id="KW-0732">Signal</keyword>
<evidence type="ECO:0008006" key="4">
    <source>
        <dbReference type="Google" id="ProtNLM"/>
    </source>
</evidence>
<dbReference type="Proteomes" id="UP001057877">
    <property type="component" value="Chromosome"/>
</dbReference>
<organism evidence="2 3">
    <name type="scientific">Paenibacillus spongiae</name>
    <dbReference type="NCBI Taxonomy" id="2909671"/>
    <lineage>
        <taxon>Bacteria</taxon>
        <taxon>Bacillati</taxon>
        <taxon>Bacillota</taxon>
        <taxon>Bacilli</taxon>
        <taxon>Bacillales</taxon>
        <taxon>Paenibacillaceae</taxon>
        <taxon>Paenibacillus</taxon>
    </lineage>
</organism>
<gene>
    <name evidence="2" type="ORF">L1F29_26225</name>
</gene>
<dbReference type="EMBL" id="CP091430">
    <property type="protein sequence ID" value="UVI28907.1"/>
    <property type="molecule type" value="Genomic_DNA"/>
</dbReference>
<keyword evidence="3" id="KW-1185">Reference proteome</keyword>
<dbReference type="SUPFAM" id="SSF69304">
    <property type="entry name" value="Tricorn protease N-terminal domain"/>
    <property type="match status" value="1"/>
</dbReference>
<evidence type="ECO:0000256" key="1">
    <source>
        <dbReference type="SAM" id="SignalP"/>
    </source>
</evidence>
<name>A0ABY5S4S9_9BACL</name>
<reference evidence="2" key="1">
    <citation type="submission" date="2022-01" db="EMBL/GenBank/DDBJ databases">
        <title>Paenibacillus spongiae sp. nov., isolated from marine sponge.</title>
        <authorList>
            <person name="Li Z."/>
            <person name="Zhang M."/>
        </authorList>
    </citation>
    <scope>NUCLEOTIDE SEQUENCE</scope>
    <source>
        <strain evidence="2">PHS-Z3</strain>
    </source>
</reference>